<organism evidence="12 13">
    <name type="scientific">Rhodococcus oryzae</name>
    <dbReference type="NCBI Taxonomy" id="2571143"/>
    <lineage>
        <taxon>Bacteria</taxon>
        <taxon>Bacillati</taxon>
        <taxon>Actinomycetota</taxon>
        <taxon>Actinomycetes</taxon>
        <taxon>Mycobacteriales</taxon>
        <taxon>Nocardiaceae</taxon>
        <taxon>Rhodococcus</taxon>
    </lineage>
</organism>
<keyword evidence="4 7" id="KW-0479">Metal-binding</keyword>
<evidence type="ECO:0000259" key="11">
    <source>
        <dbReference type="Pfam" id="PF02880"/>
    </source>
</evidence>
<evidence type="ECO:0000256" key="2">
    <source>
        <dbReference type="ARBA" id="ARBA00010231"/>
    </source>
</evidence>
<proteinExistence type="inferred from homology"/>
<gene>
    <name evidence="12" type="ORF">FCG67_01725</name>
</gene>
<dbReference type="EMBL" id="SUMD01000001">
    <property type="protein sequence ID" value="TJZ81380.1"/>
    <property type="molecule type" value="Genomic_DNA"/>
</dbReference>
<evidence type="ECO:0000259" key="10">
    <source>
        <dbReference type="Pfam" id="PF02879"/>
    </source>
</evidence>
<keyword evidence="6 12" id="KW-0413">Isomerase</keyword>
<dbReference type="Pfam" id="PF00408">
    <property type="entry name" value="PGM_PMM_IV"/>
    <property type="match status" value="1"/>
</dbReference>
<dbReference type="InterPro" id="IPR005852">
    <property type="entry name" value="PGM_a-D-Glc-sp"/>
</dbReference>
<keyword evidence="3" id="KW-0597">Phosphoprotein</keyword>
<evidence type="ECO:0000256" key="5">
    <source>
        <dbReference type="ARBA" id="ARBA00022842"/>
    </source>
</evidence>
<dbReference type="InterPro" id="IPR016066">
    <property type="entry name" value="A-D-PHexomutase_CS"/>
</dbReference>
<feature type="domain" description="Alpha-D-phosphohexomutase alpha/beta/alpha" evidence="9">
    <location>
        <begin position="39"/>
        <end position="179"/>
    </location>
</feature>
<comment type="caution">
    <text evidence="12">The sequence shown here is derived from an EMBL/GenBank/DDBJ whole genome shotgun (WGS) entry which is preliminary data.</text>
</comment>
<accession>A0ABY2RR14</accession>
<dbReference type="InterPro" id="IPR036900">
    <property type="entry name" value="A-D-PHexomutase_C_sf"/>
</dbReference>
<feature type="domain" description="Alpha-D-phosphohexomutase alpha/beta/alpha" evidence="11">
    <location>
        <begin position="320"/>
        <end position="440"/>
    </location>
</feature>
<dbReference type="InterPro" id="IPR016055">
    <property type="entry name" value="A-D-PHexomutase_a/b/a-I/II/III"/>
</dbReference>
<dbReference type="GO" id="GO:0004614">
    <property type="term" value="F:phosphoglucomutase activity"/>
    <property type="evidence" value="ECO:0007669"/>
    <property type="project" value="UniProtKB-EC"/>
</dbReference>
<dbReference type="Gene3D" id="3.40.120.10">
    <property type="entry name" value="Alpha-D-Glucose-1,6-Bisphosphate, subunit A, domain 3"/>
    <property type="match status" value="3"/>
</dbReference>
<dbReference type="Pfam" id="PF02879">
    <property type="entry name" value="PGM_PMM_II"/>
    <property type="match status" value="1"/>
</dbReference>
<dbReference type="Gene3D" id="3.30.310.50">
    <property type="entry name" value="Alpha-D-phosphohexomutase, C-terminal domain"/>
    <property type="match status" value="1"/>
</dbReference>
<dbReference type="PANTHER" id="PTHR45745:SF1">
    <property type="entry name" value="PHOSPHOGLUCOMUTASE 2B-RELATED"/>
    <property type="match status" value="1"/>
</dbReference>
<dbReference type="SUPFAM" id="SSF53738">
    <property type="entry name" value="Phosphoglucomutase, first 3 domains"/>
    <property type="match status" value="3"/>
</dbReference>
<evidence type="ECO:0000256" key="3">
    <source>
        <dbReference type="ARBA" id="ARBA00022553"/>
    </source>
</evidence>
<evidence type="ECO:0000313" key="13">
    <source>
        <dbReference type="Proteomes" id="UP000305109"/>
    </source>
</evidence>
<dbReference type="CDD" id="cd05801">
    <property type="entry name" value="PGM_like3"/>
    <property type="match status" value="1"/>
</dbReference>
<dbReference type="Pfam" id="PF02878">
    <property type="entry name" value="PGM_PMM_I"/>
    <property type="match status" value="1"/>
</dbReference>
<dbReference type="InterPro" id="IPR005844">
    <property type="entry name" value="A-D-PHexomutase_a/b/a-I"/>
</dbReference>
<comment type="cofactor">
    <cofactor evidence="1">
        <name>Mg(2+)</name>
        <dbReference type="ChEBI" id="CHEBI:18420"/>
    </cofactor>
</comment>
<evidence type="ECO:0000256" key="1">
    <source>
        <dbReference type="ARBA" id="ARBA00001946"/>
    </source>
</evidence>
<dbReference type="EC" id="5.4.2.2" evidence="12"/>
<reference evidence="12 13" key="1">
    <citation type="submission" date="2019-04" db="EMBL/GenBank/DDBJ databases">
        <title>Rhodococcus oryzae sp. nov., a novel actinomycete isolated from rhizosphere soil of rice (Oryza sativa L.).</title>
        <authorList>
            <person name="Li C."/>
        </authorList>
    </citation>
    <scope>NUCLEOTIDE SEQUENCE [LARGE SCALE GENOMIC DNA]</scope>
    <source>
        <strain evidence="12 13">NEAU-CX67</strain>
    </source>
</reference>
<dbReference type="InterPro" id="IPR005845">
    <property type="entry name" value="A-D-PHexomutase_a/b/a-II"/>
</dbReference>
<sequence>MAHDRAGTLAQPQDLEDLAQLVTAYYSRIPDPENPDERVAFGTSGHRGSSLDGAFNEAHILATTQAIAEYRASQSITGPLFLGRDTHALSEPAWTSALEVLAANDVVVLIDSGGRYTPTPAVSHAILRHNASGTTAPADGIVVTPSHNPPRDGGFKYNPPHGGPADSTATASIEARANELIAAGLAGVKRVPLAAALKSAARPYDFLATYLDDLPNVVDLDAVRDAGIRIGADPLGGASVDYWGAIAERHRLDLTVVNPLVDATWRFMTLDTDGKIRMDCSSPDAMASLIGARDRFDIATGNDADADRHGIVTPDGGLMNPNHYLAVAIDYLYANRPGWAPGTKVGKTLVSSSMIDRVVAGLGRELVEVPVGFKWFVPGLLTGELGFGGEESAGASFLRTDGRVWTTDKDGIIMALLASEITAVTGRSPAARYAELAQRYGSPEYARVDAPATREQKKALAALSSEQVTATQLAGEPITAALTAAPGNSAALGGLKVCTENAWFAARPSGTEDKYKIYAESFKGREHLAQVQEEARELVSRALGADA</sequence>
<comment type="similarity">
    <text evidence="2 7">Belongs to the phosphohexose mutase family.</text>
</comment>
<evidence type="ECO:0000259" key="9">
    <source>
        <dbReference type="Pfam" id="PF02878"/>
    </source>
</evidence>
<evidence type="ECO:0000256" key="7">
    <source>
        <dbReference type="RuleBase" id="RU004326"/>
    </source>
</evidence>
<evidence type="ECO:0000256" key="4">
    <source>
        <dbReference type="ARBA" id="ARBA00022723"/>
    </source>
</evidence>
<name>A0ABY2RR14_9NOCA</name>
<dbReference type="RefSeq" id="WP_136906556.1">
    <property type="nucleotide sequence ID" value="NZ_SUMD01000001.1"/>
</dbReference>
<feature type="domain" description="Alpha-D-phosphohexomutase C-terminal" evidence="8">
    <location>
        <begin position="491"/>
        <end position="537"/>
    </location>
</feature>
<evidence type="ECO:0000259" key="8">
    <source>
        <dbReference type="Pfam" id="PF00408"/>
    </source>
</evidence>
<feature type="domain" description="Alpha-D-phosphohexomutase alpha/beta/alpha" evidence="10">
    <location>
        <begin position="209"/>
        <end position="316"/>
    </location>
</feature>
<dbReference type="Proteomes" id="UP000305109">
    <property type="component" value="Unassembled WGS sequence"/>
</dbReference>
<dbReference type="NCBIfam" id="TIGR01132">
    <property type="entry name" value="pgm"/>
    <property type="match status" value="1"/>
</dbReference>
<protein>
    <submittedName>
        <fullName evidence="12">Alpha-D-glucose phosphate-specific phosphoglucomutase</fullName>
        <ecNumber evidence="12">5.4.2.2</ecNumber>
    </submittedName>
</protein>
<keyword evidence="13" id="KW-1185">Reference proteome</keyword>
<evidence type="ECO:0000313" key="12">
    <source>
        <dbReference type="EMBL" id="TJZ81380.1"/>
    </source>
</evidence>
<dbReference type="SUPFAM" id="SSF55957">
    <property type="entry name" value="Phosphoglucomutase, C-terminal domain"/>
    <property type="match status" value="1"/>
</dbReference>
<dbReference type="PANTHER" id="PTHR45745">
    <property type="entry name" value="PHOSPHOMANNOMUTASE 45A"/>
    <property type="match status" value="1"/>
</dbReference>
<dbReference type="InterPro" id="IPR005846">
    <property type="entry name" value="A-D-PHexomutase_a/b/a-III"/>
</dbReference>
<keyword evidence="5 7" id="KW-0460">Magnesium</keyword>
<dbReference type="PROSITE" id="PS00710">
    <property type="entry name" value="PGM_PMM"/>
    <property type="match status" value="1"/>
</dbReference>
<evidence type="ECO:0000256" key="6">
    <source>
        <dbReference type="ARBA" id="ARBA00023235"/>
    </source>
</evidence>
<dbReference type="Pfam" id="PF02880">
    <property type="entry name" value="PGM_PMM_III"/>
    <property type="match status" value="1"/>
</dbReference>
<dbReference type="InterPro" id="IPR005843">
    <property type="entry name" value="A-D-PHexomutase_C"/>
</dbReference>